<evidence type="ECO:0000256" key="5">
    <source>
        <dbReference type="ARBA" id="ARBA00022801"/>
    </source>
</evidence>
<dbReference type="SUPFAM" id="SSF51445">
    <property type="entry name" value="(Trans)glycosidases"/>
    <property type="match status" value="1"/>
</dbReference>
<gene>
    <name evidence="10" type="primary">GLA</name>
    <name evidence="10" type="ORF">SO694_00170053</name>
</gene>
<dbReference type="Gene3D" id="3.20.20.70">
    <property type="entry name" value="Aldolase class I"/>
    <property type="match status" value="1"/>
</dbReference>
<dbReference type="Gene3D" id="2.60.40.1180">
    <property type="entry name" value="Golgi alpha-mannosidase II"/>
    <property type="match status" value="1"/>
</dbReference>
<keyword evidence="6 7" id="KW-0326">Glycosidase</keyword>
<evidence type="ECO:0000256" key="1">
    <source>
        <dbReference type="ARBA" id="ARBA00001255"/>
    </source>
</evidence>
<dbReference type="InterPro" id="IPR041233">
    <property type="entry name" value="Melibiase_C"/>
</dbReference>
<dbReference type="SUPFAM" id="SSF51011">
    <property type="entry name" value="Glycosyl hydrolase domain"/>
    <property type="match status" value="1"/>
</dbReference>
<dbReference type="PROSITE" id="PS00512">
    <property type="entry name" value="ALPHA_GALACTOSIDASE"/>
    <property type="match status" value="1"/>
</dbReference>
<evidence type="ECO:0000256" key="7">
    <source>
        <dbReference type="RuleBase" id="RU361168"/>
    </source>
</evidence>
<reference evidence="10 11" key="1">
    <citation type="submission" date="2024-03" db="EMBL/GenBank/DDBJ databases">
        <title>Aureococcus anophagefferens CCMP1851 and Kratosvirus quantuckense: Draft genome of a second virus-susceptible host strain in the model system.</title>
        <authorList>
            <person name="Chase E."/>
            <person name="Truchon A.R."/>
            <person name="Schepens W."/>
            <person name="Wilhelm S.W."/>
        </authorList>
    </citation>
    <scope>NUCLEOTIDE SEQUENCE [LARGE SCALE GENOMIC DNA]</scope>
    <source>
        <strain evidence="10 11">CCMP1851</strain>
    </source>
</reference>
<dbReference type="PANTHER" id="PTHR11452">
    <property type="entry name" value="ALPHA-GALACTOSIDASE/ALPHA-N-ACETYLGALACTOSAMINIDASE"/>
    <property type="match status" value="1"/>
</dbReference>
<evidence type="ECO:0000259" key="9">
    <source>
        <dbReference type="Pfam" id="PF17801"/>
    </source>
</evidence>
<dbReference type="CDD" id="cd14792">
    <property type="entry name" value="GH27"/>
    <property type="match status" value="1"/>
</dbReference>
<dbReference type="PANTHER" id="PTHR11452:SF83">
    <property type="entry name" value="ALPHA-GALACTOSIDASE"/>
    <property type="match status" value="1"/>
</dbReference>
<dbReference type="EMBL" id="JBBJCI010000178">
    <property type="protein sequence ID" value="KAK7241580.1"/>
    <property type="molecule type" value="Genomic_DNA"/>
</dbReference>
<feature type="domain" description="Alpha galactosidase C-terminal" evidence="9">
    <location>
        <begin position="322"/>
        <end position="396"/>
    </location>
</feature>
<evidence type="ECO:0000256" key="6">
    <source>
        <dbReference type="ARBA" id="ARBA00023295"/>
    </source>
</evidence>
<dbReference type="Pfam" id="PF16499">
    <property type="entry name" value="Melibiase_2"/>
    <property type="match status" value="1"/>
</dbReference>
<dbReference type="EC" id="3.2.1.22" evidence="3 7"/>
<keyword evidence="4 8" id="KW-0732">Signal</keyword>
<dbReference type="PRINTS" id="PR00740">
    <property type="entry name" value="GLHYDRLASE27"/>
</dbReference>
<keyword evidence="11" id="KW-1185">Reference proteome</keyword>
<comment type="similarity">
    <text evidence="2 7">Belongs to the glycosyl hydrolase 27 family.</text>
</comment>
<sequence>MERSKALALLLVQQASANPALAATPPMGWMSWEIFRCETDCAHHPDACIDERLYKAQARALVDGGYLAAGYETISIDDCWESFARVDGALVMNATRFPSGGAALGDALAALGVRFGIYSDEGGKTCGGYPGSEGFEAADAATFAGWGVGYCVGYLKLDGCYDDAAGFAAGYPKMGRALAPHNITYSCSWPAYLGDDEAAKDFDAMVAAGCNLWRNWRDVQCDWASVRSIMDHWGNYSVALRAAAGPGHWNDPDMLLAGNDCVTDLEAQTQMAIWSMVAAPLIMGNDLRNVSEPMRALLLNDELIAIDQDPLGKAGGRAETSGGVEVWTRDLAGGSLAIAVYFETGDLTAIVDFAALGWGPGDAKVRDVLRRADLGVLRGRVAVVAPGDHATRLLKLERP</sequence>
<evidence type="ECO:0000256" key="4">
    <source>
        <dbReference type="ARBA" id="ARBA00022729"/>
    </source>
</evidence>
<evidence type="ECO:0000256" key="3">
    <source>
        <dbReference type="ARBA" id="ARBA00012755"/>
    </source>
</evidence>
<dbReference type="InterPro" id="IPR000111">
    <property type="entry name" value="Glyco_hydro_27/36_CS"/>
</dbReference>
<dbReference type="InterPro" id="IPR002241">
    <property type="entry name" value="Glyco_hydro_27"/>
</dbReference>
<evidence type="ECO:0000313" key="11">
    <source>
        <dbReference type="Proteomes" id="UP001363151"/>
    </source>
</evidence>
<organism evidence="10 11">
    <name type="scientific">Aureococcus anophagefferens</name>
    <name type="common">Harmful bloom alga</name>
    <dbReference type="NCBI Taxonomy" id="44056"/>
    <lineage>
        <taxon>Eukaryota</taxon>
        <taxon>Sar</taxon>
        <taxon>Stramenopiles</taxon>
        <taxon>Ochrophyta</taxon>
        <taxon>Pelagophyceae</taxon>
        <taxon>Pelagomonadales</taxon>
        <taxon>Pelagomonadaceae</taxon>
        <taxon>Aureococcus</taxon>
    </lineage>
</organism>
<feature type="chain" id="PRO_5046106866" description="Alpha-galactosidase" evidence="8">
    <location>
        <begin position="23"/>
        <end position="399"/>
    </location>
</feature>
<name>A0ABR1FZ80_AURAN</name>
<keyword evidence="7" id="KW-1015">Disulfide bond</keyword>
<comment type="caution">
    <text evidence="10">The sequence shown here is derived from an EMBL/GenBank/DDBJ whole genome shotgun (WGS) entry which is preliminary data.</text>
</comment>
<dbReference type="InterPro" id="IPR013785">
    <property type="entry name" value="Aldolase_TIM"/>
</dbReference>
<evidence type="ECO:0000256" key="8">
    <source>
        <dbReference type="SAM" id="SignalP"/>
    </source>
</evidence>
<protein>
    <recommendedName>
        <fullName evidence="3 7">Alpha-galactosidase</fullName>
        <ecNumber evidence="3 7">3.2.1.22</ecNumber>
    </recommendedName>
    <alternativeName>
        <fullName evidence="7">Melibiase</fullName>
    </alternativeName>
</protein>
<dbReference type="Pfam" id="PF17801">
    <property type="entry name" value="Melibiase_C"/>
    <property type="match status" value="1"/>
</dbReference>
<accession>A0ABR1FZ80</accession>
<evidence type="ECO:0000313" key="10">
    <source>
        <dbReference type="EMBL" id="KAK7241580.1"/>
    </source>
</evidence>
<dbReference type="InterPro" id="IPR017853">
    <property type="entry name" value="GH"/>
</dbReference>
<dbReference type="InterPro" id="IPR013780">
    <property type="entry name" value="Glyco_hydro_b"/>
</dbReference>
<feature type="signal peptide" evidence="8">
    <location>
        <begin position="1"/>
        <end position="22"/>
    </location>
</feature>
<comment type="catalytic activity">
    <reaction evidence="1 7">
        <text>Hydrolysis of terminal, non-reducing alpha-D-galactose residues in alpha-D-galactosides, including galactose oligosaccharides, galactomannans and galactolipids.</text>
        <dbReference type="EC" id="3.2.1.22"/>
    </reaction>
</comment>
<dbReference type="Proteomes" id="UP001363151">
    <property type="component" value="Unassembled WGS sequence"/>
</dbReference>
<proteinExistence type="inferred from homology"/>
<evidence type="ECO:0000256" key="2">
    <source>
        <dbReference type="ARBA" id="ARBA00009743"/>
    </source>
</evidence>
<keyword evidence="5 7" id="KW-0378">Hydrolase</keyword>